<proteinExistence type="predicted"/>
<feature type="domain" description="SMP-30/Gluconolactonase/LRE-like region" evidence="2">
    <location>
        <begin position="118"/>
        <end position="286"/>
    </location>
</feature>
<name>A0A1Y1YR11_9FUNG</name>
<dbReference type="STRING" id="1314790.A0A1Y1YR11"/>
<evidence type="ECO:0000313" key="3">
    <source>
        <dbReference type="EMBL" id="ORY00481.1"/>
    </source>
</evidence>
<accession>A0A1Y1YR11</accession>
<gene>
    <name evidence="3" type="ORF">K493DRAFT_298841</name>
</gene>
<protein>
    <submittedName>
        <fullName evidence="3">Calcium-dependent phosphotriesterase</fullName>
    </submittedName>
</protein>
<dbReference type="InParanoid" id="A0A1Y1YR11"/>
<dbReference type="SUPFAM" id="SSF63829">
    <property type="entry name" value="Calcium-dependent phosphotriesterase"/>
    <property type="match status" value="1"/>
</dbReference>
<dbReference type="OrthoDB" id="423498at2759"/>
<dbReference type="Gene3D" id="2.120.10.30">
    <property type="entry name" value="TolB, C-terminal domain"/>
    <property type="match status" value="1"/>
</dbReference>
<keyword evidence="1" id="KW-0378">Hydrolase</keyword>
<dbReference type="InterPro" id="IPR013658">
    <property type="entry name" value="SGL"/>
</dbReference>
<evidence type="ECO:0000256" key="1">
    <source>
        <dbReference type="ARBA" id="ARBA00022801"/>
    </source>
</evidence>
<reference evidence="3 4" key="1">
    <citation type="submission" date="2016-07" db="EMBL/GenBank/DDBJ databases">
        <title>Pervasive Adenine N6-methylation of Active Genes in Fungi.</title>
        <authorList>
            <consortium name="DOE Joint Genome Institute"/>
            <person name="Mondo S.J."/>
            <person name="Dannebaum R.O."/>
            <person name="Kuo R.C."/>
            <person name="Labutti K."/>
            <person name="Haridas S."/>
            <person name="Kuo A."/>
            <person name="Salamov A."/>
            <person name="Ahrendt S.R."/>
            <person name="Lipzen A."/>
            <person name="Sullivan W."/>
            <person name="Andreopoulos W.B."/>
            <person name="Clum A."/>
            <person name="Lindquist E."/>
            <person name="Daum C."/>
            <person name="Ramamoorthy G.K."/>
            <person name="Gryganskyi A."/>
            <person name="Culley D."/>
            <person name="Magnuson J.K."/>
            <person name="James T.Y."/>
            <person name="O'Malley M.A."/>
            <person name="Stajich J.E."/>
            <person name="Spatafora J.W."/>
            <person name="Visel A."/>
            <person name="Grigoriev I.V."/>
        </authorList>
    </citation>
    <scope>NUCLEOTIDE SEQUENCE [LARGE SCALE GENOMIC DNA]</scope>
    <source>
        <strain evidence="3 4">CBS 931.73</strain>
    </source>
</reference>
<evidence type="ECO:0000313" key="4">
    <source>
        <dbReference type="Proteomes" id="UP000193498"/>
    </source>
</evidence>
<dbReference type="Proteomes" id="UP000193498">
    <property type="component" value="Unassembled WGS sequence"/>
</dbReference>
<dbReference type="GO" id="GO:0016787">
    <property type="term" value="F:hydrolase activity"/>
    <property type="evidence" value="ECO:0007669"/>
    <property type="project" value="UniProtKB-KW"/>
</dbReference>
<dbReference type="InterPro" id="IPR051262">
    <property type="entry name" value="SMP-30/CGR1_Lactonase"/>
</dbReference>
<dbReference type="InterPro" id="IPR011042">
    <property type="entry name" value="6-blade_b-propeller_TolB-like"/>
</dbReference>
<sequence>MTLSDIDAAVTQHTAKSLINPSNSLFGPFIEGTAVDDEGNVFAVNFGNAASLATIGQITPQELFYEDKFTKGTALNALRFFIKGDKAFAYAADYVNHRIVELTINEEEIISRNFCSSPNMLQPNDIALSRKGFLYLSGMRWRPNNQAGDGDLWMCTPDGTPKRIEILGRTNGIELSPDDRRLYVSEASNKNGSPVSNKIWRYDVDPNTGTVSNKMLFFDFVKINTQNIDIDGMRTDHNGNLFVTRNGGKEVLKMSPAGEILASIKTSFSFVSNVEFGGTNGTTMFIVGRCGLNTASGQGVGCVDIWENDAPGRAWWILQDNE</sequence>
<dbReference type="AlphaFoldDB" id="A0A1Y1YR11"/>
<keyword evidence="4" id="KW-1185">Reference proteome</keyword>
<comment type="caution">
    <text evidence="3">The sequence shown here is derived from an EMBL/GenBank/DDBJ whole genome shotgun (WGS) entry which is preliminary data.</text>
</comment>
<organism evidence="3 4">
    <name type="scientific">Basidiobolus meristosporus CBS 931.73</name>
    <dbReference type="NCBI Taxonomy" id="1314790"/>
    <lineage>
        <taxon>Eukaryota</taxon>
        <taxon>Fungi</taxon>
        <taxon>Fungi incertae sedis</taxon>
        <taxon>Zoopagomycota</taxon>
        <taxon>Entomophthoromycotina</taxon>
        <taxon>Basidiobolomycetes</taxon>
        <taxon>Basidiobolales</taxon>
        <taxon>Basidiobolaceae</taxon>
        <taxon>Basidiobolus</taxon>
    </lineage>
</organism>
<dbReference type="PANTHER" id="PTHR47572">
    <property type="entry name" value="LIPOPROTEIN-RELATED"/>
    <property type="match status" value="1"/>
</dbReference>
<dbReference type="Pfam" id="PF08450">
    <property type="entry name" value="SGL"/>
    <property type="match status" value="1"/>
</dbReference>
<evidence type="ECO:0000259" key="2">
    <source>
        <dbReference type="Pfam" id="PF08450"/>
    </source>
</evidence>
<dbReference type="EMBL" id="MCFE01000082">
    <property type="protein sequence ID" value="ORY00481.1"/>
    <property type="molecule type" value="Genomic_DNA"/>
</dbReference>
<dbReference type="PANTHER" id="PTHR47572:SF4">
    <property type="entry name" value="LACTONASE DRP35"/>
    <property type="match status" value="1"/>
</dbReference>